<sequence>MVLKECGTLCPERCNEKPRPCVTMCLLNVCQCTKYHVLNKHGVCVRKSQCKEDIKPLAPIENCPENTIFSVNASACPPMCYDVEGPKHCANQKIQNVCECKDPYAYNIVGECVPRYKCGASSLHRCYDEKIYSLCPDRYEKKCVTLKKSLKSVSCGEPRCICRPGFVNIKGDCYKASICEKLRRKRRRQTKKM</sequence>
<dbReference type="AlphaFoldDB" id="A0A0K0FDV4"/>
<dbReference type="Pfam" id="PF01826">
    <property type="entry name" value="TIL"/>
    <property type="match status" value="2"/>
</dbReference>
<evidence type="ECO:0000256" key="3">
    <source>
        <dbReference type="ARBA" id="ARBA00023157"/>
    </source>
</evidence>
<evidence type="ECO:0000313" key="5">
    <source>
        <dbReference type="Proteomes" id="UP000035680"/>
    </source>
</evidence>
<protein>
    <submittedName>
        <fullName evidence="6">TIL domain-containing protein</fullName>
    </submittedName>
</protein>
<dbReference type="PANTHER" id="PTHR23259">
    <property type="entry name" value="RIDDLE"/>
    <property type="match status" value="1"/>
</dbReference>
<dbReference type="CDD" id="cd19941">
    <property type="entry name" value="TIL"/>
    <property type="match status" value="2"/>
</dbReference>
<dbReference type="InterPro" id="IPR002919">
    <property type="entry name" value="TIL_dom"/>
</dbReference>
<evidence type="ECO:0000256" key="2">
    <source>
        <dbReference type="ARBA" id="ARBA00022900"/>
    </source>
</evidence>
<evidence type="ECO:0000313" key="6">
    <source>
        <dbReference type="WBParaSite" id="SVE_0703100.1"/>
    </source>
</evidence>
<reference evidence="6" key="2">
    <citation type="submission" date="2015-08" db="UniProtKB">
        <authorList>
            <consortium name="WormBaseParasite"/>
        </authorList>
    </citation>
    <scope>IDENTIFICATION</scope>
</reference>
<dbReference type="WBParaSite" id="SVE_0703100.1">
    <property type="protein sequence ID" value="SVE_0703100.1"/>
    <property type="gene ID" value="SVE_0703100"/>
</dbReference>
<dbReference type="GO" id="GO:0004867">
    <property type="term" value="F:serine-type endopeptidase inhibitor activity"/>
    <property type="evidence" value="ECO:0007669"/>
    <property type="project" value="UniProtKB-KW"/>
</dbReference>
<keyword evidence="1" id="KW-0646">Protease inhibitor</keyword>
<evidence type="ECO:0000256" key="1">
    <source>
        <dbReference type="ARBA" id="ARBA00022690"/>
    </source>
</evidence>
<keyword evidence="2" id="KW-0722">Serine protease inhibitor</keyword>
<feature type="domain" description="TIL" evidence="4">
    <location>
        <begin position="2"/>
        <end position="50"/>
    </location>
</feature>
<keyword evidence="3" id="KW-1015">Disulfide bond</keyword>
<dbReference type="InterPro" id="IPR036084">
    <property type="entry name" value="Ser_inhib-like_sf"/>
</dbReference>
<dbReference type="Proteomes" id="UP000035680">
    <property type="component" value="Unassembled WGS sequence"/>
</dbReference>
<keyword evidence="5" id="KW-1185">Reference proteome</keyword>
<accession>A0A0K0FDV4</accession>
<dbReference type="InterPro" id="IPR051368">
    <property type="entry name" value="SerProtInhib-TIL_Domain"/>
</dbReference>
<proteinExistence type="predicted"/>
<name>A0A0K0FDV4_STRVS</name>
<organism evidence="5 6">
    <name type="scientific">Strongyloides venezuelensis</name>
    <name type="common">Threadworm</name>
    <dbReference type="NCBI Taxonomy" id="75913"/>
    <lineage>
        <taxon>Eukaryota</taxon>
        <taxon>Metazoa</taxon>
        <taxon>Ecdysozoa</taxon>
        <taxon>Nematoda</taxon>
        <taxon>Chromadorea</taxon>
        <taxon>Rhabditida</taxon>
        <taxon>Tylenchina</taxon>
        <taxon>Panagrolaimomorpha</taxon>
        <taxon>Strongyloidoidea</taxon>
        <taxon>Strongyloididae</taxon>
        <taxon>Strongyloides</taxon>
    </lineage>
</organism>
<dbReference type="SUPFAM" id="SSF57567">
    <property type="entry name" value="Serine protease inhibitors"/>
    <property type="match status" value="2"/>
</dbReference>
<dbReference type="Gene3D" id="2.10.25.10">
    <property type="entry name" value="Laminin"/>
    <property type="match status" value="2"/>
</dbReference>
<dbReference type="PANTHER" id="PTHR23259:SF70">
    <property type="entry name" value="ACCESSORY GLAND PROTEIN ACP62F-RELATED"/>
    <property type="match status" value="1"/>
</dbReference>
<reference evidence="5" key="1">
    <citation type="submission" date="2014-07" db="EMBL/GenBank/DDBJ databases">
        <authorList>
            <person name="Martin A.A"/>
            <person name="De Silva N."/>
        </authorList>
    </citation>
    <scope>NUCLEOTIDE SEQUENCE</scope>
</reference>
<evidence type="ECO:0000259" key="4">
    <source>
        <dbReference type="Pfam" id="PF01826"/>
    </source>
</evidence>
<feature type="domain" description="TIL" evidence="4">
    <location>
        <begin position="63"/>
        <end position="118"/>
    </location>
</feature>